<evidence type="ECO:0008006" key="4">
    <source>
        <dbReference type="Google" id="ProtNLM"/>
    </source>
</evidence>
<proteinExistence type="predicted"/>
<accession>A0A5R9C6T5</accession>
<dbReference type="Proteomes" id="UP000307201">
    <property type="component" value="Unassembled WGS sequence"/>
</dbReference>
<organism evidence="2 3">
    <name type="scientific">Marinilactibacillus psychrotolerans</name>
    <dbReference type="NCBI Taxonomy" id="191770"/>
    <lineage>
        <taxon>Bacteria</taxon>
        <taxon>Bacillati</taxon>
        <taxon>Bacillota</taxon>
        <taxon>Bacilli</taxon>
        <taxon>Lactobacillales</taxon>
        <taxon>Carnobacteriaceae</taxon>
        <taxon>Marinilactibacillus</taxon>
    </lineage>
</organism>
<dbReference type="EMBL" id="VBTE01000005">
    <property type="protein sequence ID" value="TLQ08843.1"/>
    <property type="molecule type" value="Genomic_DNA"/>
</dbReference>
<name>A0A5R9C6T5_9LACT</name>
<reference evidence="2 3" key="1">
    <citation type="submission" date="2019-05" db="EMBL/GenBank/DDBJ databases">
        <title>The metagenome of a microbial culture collection derived from dairy environment covers the genomic content of the human microbiome.</title>
        <authorList>
            <person name="Roder T."/>
            <person name="Wuthrich D."/>
            <person name="Sattari Z."/>
            <person name="Von Ah U."/>
            <person name="Bar C."/>
            <person name="Ronchi F."/>
            <person name="Macpherson A.J."/>
            <person name="Ganal-Vonarburg S.C."/>
            <person name="Bruggmann R."/>
            <person name="Vergeres G."/>
        </authorList>
    </citation>
    <scope>NUCLEOTIDE SEQUENCE [LARGE SCALE GENOMIC DNA]</scope>
    <source>
        <strain evidence="2 3">FAM 24235</strain>
    </source>
</reference>
<evidence type="ECO:0000313" key="3">
    <source>
        <dbReference type="Proteomes" id="UP000307201"/>
    </source>
</evidence>
<gene>
    <name evidence="2" type="ORF">FEZ48_02865</name>
</gene>
<protein>
    <recommendedName>
        <fullName evidence="4">BppU N-terminal domain-containing protein</fullName>
    </recommendedName>
</protein>
<evidence type="ECO:0000256" key="1">
    <source>
        <dbReference type="SAM" id="Coils"/>
    </source>
</evidence>
<dbReference type="RefSeq" id="WP_138471032.1">
    <property type="nucleotide sequence ID" value="NZ_VBTE01000005.1"/>
</dbReference>
<keyword evidence="1" id="KW-0175">Coiled coil</keyword>
<dbReference type="AlphaFoldDB" id="A0A5R9C6T5"/>
<comment type="caution">
    <text evidence="2">The sequence shown here is derived from an EMBL/GenBank/DDBJ whole genome shotgun (WGS) entry which is preliminary data.</text>
</comment>
<evidence type="ECO:0000313" key="2">
    <source>
        <dbReference type="EMBL" id="TLQ08843.1"/>
    </source>
</evidence>
<dbReference type="OrthoDB" id="2151928at2"/>
<feature type="coiled-coil region" evidence="1">
    <location>
        <begin position="136"/>
        <end position="163"/>
    </location>
</feature>
<sequence>MSLENFRKASILLHKADDPILKRLVASEGEHDGRQLEVQLTNRYVLEAQRGVKLRLYWRHLRMGNQGITDFETKDVEKGLFIVSYPESMLNAGNVSCFVQVIDGHRITNTQTFTVVVEGSRFSAQTAIASDEYTALNDALIRLDNYQKDIDSIKQNLQSQADALISNEKAEFDQLQADYEPLLLGLQSQFDDVMANLTTDSELIAARSSNATGESYSTAGSRLDSIEKRQIVEDIDTSERHTVSLEIKGGMPRIKLEEV</sequence>